<dbReference type="Proteomes" id="UP000661112">
    <property type="component" value="Unassembled WGS sequence"/>
</dbReference>
<proteinExistence type="predicted"/>
<evidence type="ECO:0000313" key="2">
    <source>
        <dbReference type="Proteomes" id="UP000661112"/>
    </source>
</evidence>
<organism evidence="1 2">
    <name type="scientific">Anabaena azotica FACHB-119</name>
    <dbReference type="NCBI Taxonomy" id="947527"/>
    <lineage>
        <taxon>Bacteria</taxon>
        <taxon>Bacillati</taxon>
        <taxon>Cyanobacteriota</taxon>
        <taxon>Cyanophyceae</taxon>
        <taxon>Nostocales</taxon>
        <taxon>Nostocaceae</taxon>
        <taxon>Anabaena</taxon>
        <taxon>Anabaena azotica</taxon>
    </lineage>
</organism>
<reference evidence="1 2" key="1">
    <citation type="journal article" date="2020" name="ISME J.">
        <title>Comparative genomics reveals insights into cyanobacterial evolution and habitat adaptation.</title>
        <authorList>
            <person name="Chen M.Y."/>
            <person name="Teng W.K."/>
            <person name="Zhao L."/>
            <person name="Hu C.X."/>
            <person name="Zhou Y.K."/>
            <person name="Han B.P."/>
            <person name="Song L.R."/>
            <person name="Shu W.S."/>
        </authorList>
    </citation>
    <scope>NUCLEOTIDE SEQUENCE [LARGE SCALE GENOMIC DNA]</scope>
    <source>
        <strain evidence="1 2">FACHB-119</strain>
    </source>
</reference>
<name>A0ABR8DGV2_9NOST</name>
<evidence type="ECO:0000313" key="1">
    <source>
        <dbReference type="EMBL" id="MBD2505640.1"/>
    </source>
</evidence>
<accession>A0ABR8DGV2</accession>
<protein>
    <submittedName>
        <fullName evidence="1">Uncharacterized protein</fullName>
    </submittedName>
</protein>
<dbReference type="RefSeq" id="WP_190480635.1">
    <property type="nucleotide sequence ID" value="NZ_JACJSG010000108.1"/>
</dbReference>
<sequence length="58" mass="6523">MATDRNDKDNPNYTFAPPVQYTAQQVETGNKVVEIINSSLSDEEKSKSVYEILTNQSN</sequence>
<keyword evidence="2" id="KW-1185">Reference proteome</keyword>
<dbReference type="EMBL" id="JACJSG010000108">
    <property type="protein sequence ID" value="MBD2505640.1"/>
    <property type="molecule type" value="Genomic_DNA"/>
</dbReference>
<gene>
    <name evidence="1" type="ORF">H6G83_34480</name>
</gene>
<comment type="caution">
    <text evidence="1">The sequence shown here is derived from an EMBL/GenBank/DDBJ whole genome shotgun (WGS) entry which is preliminary data.</text>
</comment>